<proteinExistence type="predicted"/>
<name>A0ABW4TFA5_9ACTN</name>
<protein>
    <submittedName>
        <fullName evidence="1">Uncharacterized protein</fullName>
    </submittedName>
</protein>
<accession>A0ABW4TFA5</accession>
<dbReference type="Proteomes" id="UP001597368">
    <property type="component" value="Unassembled WGS sequence"/>
</dbReference>
<evidence type="ECO:0000313" key="1">
    <source>
        <dbReference type="EMBL" id="MFD1940581.1"/>
    </source>
</evidence>
<organism evidence="1 2">
    <name type="scientific">Nonomuraea mangrovi</name>
    <dbReference type="NCBI Taxonomy" id="2316207"/>
    <lineage>
        <taxon>Bacteria</taxon>
        <taxon>Bacillati</taxon>
        <taxon>Actinomycetota</taxon>
        <taxon>Actinomycetes</taxon>
        <taxon>Streptosporangiales</taxon>
        <taxon>Streptosporangiaceae</taxon>
        <taxon>Nonomuraea</taxon>
    </lineage>
</organism>
<gene>
    <name evidence="1" type="ORF">ACFSKW_54920</name>
</gene>
<comment type="caution">
    <text evidence="1">The sequence shown here is derived from an EMBL/GenBank/DDBJ whole genome shotgun (WGS) entry which is preliminary data.</text>
</comment>
<dbReference type="EMBL" id="JBHUFV010000131">
    <property type="protein sequence ID" value="MFD1940581.1"/>
    <property type="molecule type" value="Genomic_DNA"/>
</dbReference>
<reference evidence="2" key="1">
    <citation type="journal article" date="2019" name="Int. J. Syst. Evol. Microbiol.">
        <title>The Global Catalogue of Microorganisms (GCM) 10K type strain sequencing project: providing services to taxonomists for standard genome sequencing and annotation.</title>
        <authorList>
            <consortium name="The Broad Institute Genomics Platform"/>
            <consortium name="The Broad Institute Genome Sequencing Center for Infectious Disease"/>
            <person name="Wu L."/>
            <person name="Ma J."/>
        </authorList>
    </citation>
    <scope>NUCLEOTIDE SEQUENCE [LARGE SCALE GENOMIC DNA]</scope>
    <source>
        <strain evidence="2">ICMP 6774ER</strain>
    </source>
</reference>
<dbReference type="RefSeq" id="WP_379583910.1">
    <property type="nucleotide sequence ID" value="NZ_JBHUFV010000131.1"/>
</dbReference>
<keyword evidence="2" id="KW-1185">Reference proteome</keyword>
<sequence>MTILTGWREQYDRMLRSHKRLISLASGSSASSDEAKDALFHFFQDAFHLRDWLYHDTDPGLRSKVAQDELKYSAHSIIKTNPILQLCADLCNGTKHLQLDRAETGDMATGFATQSVRVQPPTLTLAASIPGATAQPANPAAQQQAVGFHHWSVESNQQTWDAVHLALRVVQTWDAWLKWKGLL</sequence>
<evidence type="ECO:0000313" key="2">
    <source>
        <dbReference type="Proteomes" id="UP001597368"/>
    </source>
</evidence>